<keyword evidence="3" id="KW-1185">Reference proteome</keyword>
<evidence type="ECO:0000313" key="2">
    <source>
        <dbReference type="EnsemblPlants" id="PGSC0003DMT400090134"/>
    </source>
</evidence>
<evidence type="ECO:0000313" key="3">
    <source>
        <dbReference type="Proteomes" id="UP000011115"/>
    </source>
</evidence>
<protein>
    <recommendedName>
        <fullName evidence="4">Hydroxyproline-rich glycoprotein family protein</fullName>
    </recommendedName>
</protein>
<dbReference type="PaxDb" id="4113-PGSC0003DMT400090134"/>
<name>M1DJQ6_SOLTU</name>
<reference evidence="2" key="2">
    <citation type="submission" date="2015-06" db="UniProtKB">
        <authorList>
            <consortium name="EnsemblPlants"/>
        </authorList>
    </citation>
    <scope>IDENTIFICATION</scope>
    <source>
        <strain evidence="2">DM1-3 516 R44</strain>
    </source>
</reference>
<feature type="signal peptide" evidence="1">
    <location>
        <begin position="1"/>
        <end position="24"/>
    </location>
</feature>
<dbReference type="InParanoid" id="M1DJQ6"/>
<evidence type="ECO:0008006" key="4">
    <source>
        <dbReference type="Google" id="ProtNLM"/>
    </source>
</evidence>
<dbReference type="EnsemblPlants" id="PGSC0003DMT400090134">
    <property type="protein sequence ID" value="PGSC0003DMT400090134"/>
    <property type="gene ID" value="PGSC0003DMG400039705"/>
</dbReference>
<evidence type="ECO:0000256" key="1">
    <source>
        <dbReference type="SAM" id="SignalP"/>
    </source>
</evidence>
<dbReference type="OMA" id="KMHFKNI"/>
<feature type="chain" id="PRO_5004013898" description="Hydroxyproline-rich glycoprotein family protein" evidence="1">
    <location>
        <begin position="25"/>
        <end position="107"/>
    </location>
</feature>
<dbReference type="AlphaFoldDB" id="M1DJQ6"/>
<accession>M1DJQ6</accession>
<organism evidence="2 3">
    <name type="scientific">Solanum tuberosum</name>
    <name type="common">Potato</name>
    <dbReference type="NCBI Taxonomy" id="4113"/>
    <lineage>
        <taxon>Eukaryota</taxon>
        <taxon>Viridiplantae</taxon>
        <taxon>Streptophyta</taxon>
        <taxon>Embryophyta</taxon>
        <taxon>Tracheophyta</taxon>
        <taxon>Spermatophyta</taxon>
        <taxon>Magnoliopsida</taxon>
        <taxon>eudicotyledons</taxon>
        <taxon>Gunneridae</taxon>
        <taxon>Pentapetalae</taxon>
        <taxon>asterids</taxon>
        <taxon>lamiids</taxon>
        <taxon>Solanales</taxon>
        <taxon>Solanaceae</taxon>
        <taxon>Solanoideae</taxon>
        <taxon>Solaneae</taxon>
        <taxon>Solanum</taxon>
    </lineage>
</organism>
<proteinExistence type="predicted"/>
<reference evidence="3" key="1">
    <citation type="journal article" date="2011" name="Nature">
        <title>Genome sequence and analysis of the tuber crop potato.</title>
        <authorList>
            <consortium name="The Potato Genome Sequencing Consortium"/>
        </authorList>
    </citation>
    <scope>NUCLEOTIDE SEQUENCE [LARGE SCALE GENOMIC DNA]</scope>
    <source>
        <strain evidence="3">cv. DM1-3 516 R44</strain>
    </source>
</reference>
<dbReference type="Proteomes" id="UP000011115">
    <property type="component" value="Unassembled WGS sequence"/>
</dbReference>
<keyword evidence="1" id="KW-0732">Signal</keyword>
<sequence length="107" mass="11710">MATFAHLLLTLFIGLFFLSTPTLSRKMHLKNTPTSVLLPNYEENTVSPSPKKLSDVIIIFPHPPAPAPKRQEPASVPINPLIWSDIIVSPPTQEPTADALARSSELS</sequence>
<dbReference type="HOGENOM" id="CLU_2363713_0_0_1"/>
<dbReference type="Gramene" id="PGSC0003DMT400090134">
    <property type="protein sequence ID" value="PGSC0003DMT400090134"/>
    <property type="gene ID" value="PGSC0003DMG400039705"/>
</dbReference>